<accession>A0A2A5RJ36</accession>
<gene>
    <name evidence="1" type="ORF">RT41_GL000489</name>
</gene>
<evidence type="ECO:0000313" key="2">
    <source>
        <dbReference type="Proteomes" id="UP000218181"/>
    </source>
</evidence>
<protein>
    <submittedName>
        <fullName evidence="1">Uncharacterized protein</fullName>
    </submittedName>
</protein>
<reference evidence="1 2" key="1">
    <citation type="submission" date="2014-12" db="EMBL/GenBank/DDBJ databases">
        <title>Draft genome sequences of 10 type strains of Lactococcus.</title>
        <authorList>
            <person name="Sun Z."/>
            <person name="Zhong Z."/>
            <person name="Liu W."/>
            <person name="Zhang W."/>
            <person name="Zhang H."/>
        </authorList>
    </citation>
    <scope>NUCLEOTIDE SEQUENCE [LARGE SCALE GENOMIC DNA]</scope>
    <source>
        <strain evidence="1 2">JCM 16395</strain>
    </source>
</reference>
<dbReference type="AlphaFoldDB" id="A0A2A5RJ36"/>
<name>A0A2A5RJ36_9LACT</name>
<dbReference type="EMBL" id="JXJU01000012">
    <property type="protein sequence ID" value="PCR99106.1"/>
    <property type="molecule type" value="Genomic_DNA"/>
</dbReference>
<keyword evidence="2" id="KW-1185">Reference proteome</keyword>
<organism evidence="1 2">
    <name type="scientific">Lactococcus fujiensis JCM 16395</name>
    <dbReference type="NCBI Taxonomy" id="1291764"/>
    <lineage>
        <taxon>Bacteria</taxon>
        <taxon>Bacillati</taxon>
        <taxon>Bacillota</taxon>
        <taxon>Bacilli</taxon>
        <taxon>Lactobacillales</taxon>
        <taxon>Streptococcaceae</taxon>
        <taxon>Lactococcus</taxon>
    </lineage>
</organism>
<dbReference type="Proteomes" id="UP000218181">
    <property type="component" value="Unassembled WGS sequence"/>
</dbReference>
<proteinExistence type="predicted"/>
<comment type="caution">
    <text evidence="1">The sequence shown here is derived from an EMBL/GenBank/DDBJ whole genome shotgun (WGS) entry which is preliminary data.</text>
</comment>
<evidence type="ECO:0000313" key="1">
    <source>
        <dbReference type="EMBL" id="PCR99106.1"/>
    </source>
</evidence>
<sequence>MSTQELEALEETGELVWRDDIDAEKKRMRLEHPDLSDEWLNKHYIAKHYGEGAWIISKSFNQL</sequence>